<dbReference type="InterPro" id="IPR000792">
    <property type="entry name" value="Tscrpt_reg_LuxR_C"/>
</dbReference>
<dbReference type="InterPro" id="IPR036388">
    <property type="entry name" value="WH-like_DNA-bd_sf"/>
</dbReference>
<keyword evidence="2" id="KW-0238">DNA-binding</keyword>
<keyword evidence="1" id="KW-0805">Transcription regulation</keyword>
<dbReference type="PANTHER" id="PTHR44688">
    <property type="entry name" value="DNA-BINDING TRANSCRIPTIONAL ACTIVATOR DEVR_DOSR"/>
    <property type="match status" value="1"/>
</dbReference>
<dbReference type="PROSITE" id="PS00622">
    <property type="entry name" value="HTH_LUXR_1"/>
    <property type="match status" value="1"/>
</dbReference>
<evidence type="ECO:0000259" key="5">
    <source>
        <dbReference type="PROSITE" id="PS50043"/>
    </source>
</evidence>
<dbReference type="EMBL" id="JAZGQK010000001">
    <property type="protein sequence ID" value="MEE6257245.1"/>
    <property type="molecule type" value="Genomic_DNA"/>
</dbReference>
<reference evidence="6 7" key="1">
    <citation type="submission" date="2024-01" db="EMBL/GenBank/DDBJ databases">
        <title>Genome insights into Plantactinospora sonchi sp. nov.</title>
        <authorList>
            <person name="Wang L."/>
        </authorList>
    </citation>
    <scope>NUCLEOTIDE SEQUENCE [LARGE SCALE GENOMIC DNA]</scope>
    <source>
        <strain evidence="6 7">NEAU-QY2</strain>
    </source>
</reference>
<feature type="region of interest" description="Disordered" evidence="4">
    <location>
        <begin position="763"/>
        <end position="790"/>
    </location>
</feature>
<dbReference type="Pfam" id="PF00196">
    <property type="entry name" value="GerE"/>
    <property type="match status" value="1"/>
</dbReference>
<evidence type="ECO:0000256" key="1">
    <source>
        <dbReference type="ARBA" id="ARBA00023015"/>
    </source>
</evidence>
<dbReference type="SUPFAM" id="SSF46894">
    <property type="entry name" value="C-terminal effector domain of the bipartite response regulators"/>
    <property type="match status" value="1"/>
</dbReference>
<dbReference type="PROSITE" id="PS50043">
    <property type="entry name" value="HTH_LUXR_2"/>
    <property type="match status" value="1"/>
</dbReference>
<evidence type="ECO:0000313" key="6">
    <source>
        <dbReference type="EMBL" id="MEE6257245.1"/>
    </source>
</evidence>
<dbReference type="PRINTS" id="PR00038">
    <property type="entry name" value="HTHLUXR"/>
</dbReference>
<dbReference type="Proteomes" id="UP001332243">
    <property type="component" value="Unassembled WGS sequence"/>
</dbReference>
<feature type="domain" description="HTH luxR-type" evidence="5">
    <location>
        <begin position="782"/>
        <end position="847"/>
    </location>
</feature>
<evidence type="ECO:0000256" key="3">
    <source>
        <dbReference type="ARBA" id="ARBA00023163"/>
    </source>
</evidence>
<evidence type="ECO:0000256" key="2">
    <source>
        <dbReference type="ARBA" id="ARBA00023125"/>
    </source>
</evidence>
<dbReference type="Gene3D" id="1.10.10.10">
    <property type="entry name" value="Winged helix-like DNA-binding domain superfamily/Winged helix DNA-binding domain"/>
    <property type="match status" value="1"/>
</dbReference>
<protein>
    <submittedName>
        <fullName evidence="6">Helix-turn-helix transcriptional regulator</fullName>
    </submittedName>
</protein>
<accession>A0ABU7RL78</accession>
<name>A0ABU7RL78_9ACTN</name>
<evidence type="ECO:0000256" key="4">
    <source>
        <dbReference type="SAM" id="MobiDB-lite"/>
    </source>
</evidence>
<sequence>MLRTDTGSPLVLDEQTEAFLARVDADPRLPLSAAVQGAGGHGKTAVLARLRRSYQQAGLVVLDHWRELADPADPGHAVLVDDAHLLDAGSLGELCRLAESGQPRLVVAFRPWPRPPGLVELVELLHRGGPPVLLGPFSEQRTATYLGTVHGGATSPATARLVHEQTGGVPRFVEWLARALRPGGSGPDQAPPPGPRPAGLEIPRSVLLQFVPELESLDLEVRRLLLALAAGAGVPTDLLGALLSRQPEELDGPLAAARASGLLGPDDRLTPIVRRAIATLSPASQRAVVWQRLAELQLQRGGRVLPLVRSMIDNGLGGSCPAGLAEAAGDEALIEDPTLAARLFAVAEAAGRPTAARRAMAAALAGDLDSALRLADRLIATADSPYRAEGAAVAATALVHRGHPDRAVELYRWAGTPSSMAFAAIGAVGTGQVGPLDRLLDDPPTDGPPTLLASAALLMARGLRETLSGPPTAALSTLVQASALLEPAGRAVLLPESPAALAALVALHSGELDIGERALDRAVAAGLGAALTTRRHRLLQTWLLMVRGRATEAGPRLAAVTAGGTPLESRDLLFATALEIGVARRNSDLPGLQRGWVRAREAVVRHPVDLFTLLPLGEFAIAAARLGELDRLAPYLDEARTLLARLGDPPMWTTPLHWSCLHAAIMADRPTVADAHVAALTATAGHSPYAAVLAAAGQSWVEVLRGEVDPVRVEDAARGLHGIGLCWDGARLAGQAAIRTSDRRAMTTLLDCARMLQGRPAGVKGAARPSAAGTPPVADPVTAPTEGRLSEREREVAELVLGGLTYKQIGDRLFISAKTVEHHVARMRQRLNCANRSELLARLRSITEERSGGQPASSGWSRQRAVR</sequence>
<dbReference type="InterPro" id="IPR016032">
    <property type="entry name" value="Sig_transdc_resp-reg_C-effctor"/>
</dbReference>
<dbReference type="RefSeq" id="WP_331212323.1">
    <property type="nucleotide sequence ID" value="NZ_JAZGQK010000001.1"/>
</dbReference>
<feature type="region of interest" description="Disordered" evidence="4">
    <location>
        <begin position="846"/>
        <end position="867"/>
    </location>
</feature>
<keyword evidence="3" id="KW-0804">Transcription</keyword>
<organism evidence="6 7">
    <name type="scientific">Plantactinospora sonchi</name>
    <dbReference type="NCBI Taxonomy" id="1544735"/>
    <lineage>
        <taxon>Bacteria</taxon>
        <taxon>Bacillati</taxon>
        <taxon>Actinomycetota</taxon>
        <taxon>Actinomycetes</taxon>
        <taxon>Micromonosporales</taxon>
        <taxon>Micromonosporaceae</taxon>
        <taxon>Plantactinospora</taxon>
    </lineage>
</organism>
<comment type="caution">
    <text evidence="6">The sequence shown here is derived from an EMBL/GenBank/DDBJ whole genome shotgun (WGS) entry which is preliminary data.</text>
</comment>
<feature type="compositionally biased region" description="Low complexity" evidence="4">
    <location>
        <begin position="771"/>
        <end position="785"/>
    </location>
</feature>
<proteinExistence type="predicted"/>
<gene>
    <name evidence="6" type="ORF">V1633_01920</name>
</gene>
<dbReference type="SMART" id="SM00421">
    <property type="entry name" value="HTH_LUXR"/>
    <property type="match status" value="1"/>
</dbReference>
<dbReference type="PANTHER" id="PTHR44688:SF16">
    <property type="entry name" value="DNA-BINDING TRANSCRIPTIONAL ACTIVATOR DEVR_DOSR"/>
    <property type="match status" value="1"/>
</dbReference>
<keyword evidence="7" id="KW-1185">Reference proteome</keyword>
<evidence type="ECO:0000313" key="7">
    <source>
        <dbReference type="Proteomes" id="UP001332243"/>
    </source>
</evidence>
<dbReference type="CDD" id="cd06170">
    <property type="entry name" value="LuxR_C_like"/>
    <property type="match status" value="1"/>
</dbReference>